<feature type="compositionally biased region" description="Low complexity" evidence="1">
    <location>
        <begin position="148"/>
        <end position="170"/>
    </location>
</feature>
<feature type="region of interest" description="Disordered" evidence="1">
    <location>
        <begin position="304"/>
        <end position="324"/>
    </location>
</feature>
<feature type="compositionally biased region" description="Low complexity" evidence="1">
    <location>
        <begin position="595"/>
        <end position="608"/>
    </location>
</feature>
<dbReference type="AlphaFoldDB" id="A0A8H5HHS8"/>
<dbReference type="EMBL" id="JAACJP010000006">
    <property type="protein sequence ID" value="KAF5383623.1"/>
    <property type="molecule type" value="Genomic_DNA"/>
</dbReference>
<evidence type="ECO:0000313" key="2">
    <source>
        <dbReference type="EMBL" id="KAF5383623.1"/>
    </source>
</evidence>
<evidence type="ECO:0000313" key="3">
    <source>
        <dbReference type="Proteomes" id="UP000565441"/>
    </source>
</evidence>
<feature type="region of interest" description="Disordered" evidence="1">
    <location>
        <begin position="142"/>
        <end position="183"/>
    </location>
</feature>
<evidence type="ECO:0000256" key="1">
    <source>
        <dbReference type="SAM" id="MobiDB-lite"/>
    </source>
</evidence>
<feature type="region of interest" description="Disordered" evidence="1">
    <location>
        <begin position="526"/>
        <end position="713"/>
    </location>
</feature>
<feature type="compositionally biased region" description="Low complexity" evidence="1">
    <location>
        <begin position="536"/>
        <end position="556"/>
    </location>
</feature>
<reference evidence="2 3" key="1">
    <citation type="journal article" date="2020" name="ISME J.">
        <title>Uncovering the hidden diversity of litter-decomposition mechanisms in mushroom-forming fungi.</title>
        <authorList>
            <person name="Floudas D."/>
            <person name="Bentzer J."/>
            <person name="Ahren D."/>
            <person name="Johansson T."/>
            <person name="Persson P."/>
            <person name="Tunlid A."/>
        </authorList>
    </citation>
    <scope>NUCLEOTIDE SEQUENCE [LARGE SCALE GENOMIC DNA]</scope>
    <source>
        <strain evidence="2 3">CBS 661.87</strain>
    </source>
</reference>
<feature type="compositionally biased region" description="Low complexity" evidence="1">
    <location>
        <begin position="475"/>
        <end position="484"/>
    </location>
</feature>
<feature type="compositionally biased region" description="Low complexity" evidence="1">
    <location>
        <begin position="83"/>
        <end position="119"/>
    </location>
</feature>
<feature type="region of interest" description="Disordered" evidence="1">
    <location>
        <begin position="1"/>
        <end position="129"/>
    </location>
</feature>
<protein>
    <submittedName>
        <fullName evidence="2">Uncharacterized protein</fullName>
    </submittedName>
</protein>
<dbReference type="OrthoDB" id="2591449at2759"/>
<feature type="compositionally biased region" description="Pro residues" evidence="1">
    <location>
        <begin position="557"/>
        <end position="566"/>
    </location>
</feature>
<sequence length="713" mass="75579">MQPPATRKLSTRRGSTAASDPLGHHAHLNRPLQSSSTLTIVRVTSPPPQPEHAAAPSSPRRVHRRLPSQPSVGTSPENPNRLSFAFSSFAPGPAPGGPATIPSPSSSPRLRPSSPHRLSAALPPSKPRLAPEQLLDLARSSTHPRYLPPHLHQPSSPSHSPQLRPQSPSSAHTPSPNTAHATFTPLPDHILLPFIDRPSEVAALISSPPSAKLFSLLAQTFLPTNAADAPPSADPEKWSYAQLREHLTQVTRQQSPDVIWVLQARRCIMTHSELIWERVKGALGVPPDLDFVFDPFALDSHQEDLSSSRSTSSIDTDELSDDHGRAARGHWEDWDAVMDSPIYDRRHQSGQTSPVQPFSLSKHLEERLHGVHSEARGSEEAGDVTIAPTPVRRGSGTFSPLHLVEQYSGSNPGSRAVSPSSFLSIEPLLVPTAPSPTHVSPPSSISGHASLATSEIIGLGLDDIQEGAEEEEEPTSATTASSTDKTTKAGESSHPEENEEQNDPDLIAPSQIQGLRISTVPVAVSEPSISAPRLPTSTVTPTTSSLSATTSYIAPSPISPLPPYPNPNAGQGNGVRSRPVSGSFTRPYSYAPSVFRRSGSFGSLGSLRGDNHHREDMDESSSESGALGDRVPGSPLFPSNFARLNAEPTLGGHAHAHHGDHGQGQGVQFAQKKRAYSHGAAAGSGGSVSGYKRLSWGAAPAQQPPAPPVSGDA</sequence>
<feature type="compositionally biased region" description="Pro residues" evidence="1">
    <location>
        <begin position="702"/>
        <end position="713"/>
    </location>
</feature>
<comment type="caution">
    <text evidence="2">The sequence shown here is derived from an EMBL/GenBank/DDBJ whole genome shotgun (WGS) entry which is preliminary data.</text>
</comment>
<gene>
    <name evidence="2" type="ORF">D9615_003554</name>
</gene>
<feature type="compositionally biased region" description="Polar residues" evidence="1">
    <location>
        <begin position="171"/>
        <end position="181"/>
    </location>
</feature>
<proteinExistence type="predicted"/>
<feature type="region of interest" description="Disordered" evidence="1">
    <location>
        <begin position="372"/>
        <end position="397"/>
    </location>
</feature>
<feature type="compositionally biased region" description="Basic and acidic residues" evidence="1">
    <location>
        <begin position="485"/>
        <end position="496"/>
    </location>
</feature>
<organism evidence="2 3">
    <name type="scientific">Tricholomella constricta</name>
    <dbReference type="NCBI Taxonomy" id="117010"/>
    <lineage>
        <taxon>Eukaryota</taxon>
        <taxon>Fungi</taxon>
        <taxon>Dikarya</taxon>
        <taxon>Basidiomycota</taxon>
        <taxon>Agaricomycotina</taxon>
        <taxon>Agaricomycetes</taxon>
        <taxon>Agaricomycetidae</taxon>
        <taxon>Agaricales</taxon>
        <taxon>Tricholomatineae</taxon>
        <taxon>Lyophyllaceae</taxon>
        <taxon>Tricholomella</taxon>
    </lineage>
</organism>
<feature type="compositionally biased region" description="Polar residues" evidence="1">
    <location>
        <begin position="68"/>
        <end position="81"/>
    </location>
</feature>
<accession>A0A8H5HHS8</accession>
<feature type="region of interest" description="Disordered" evidence="1">
    <location>
        <begin position="467"/>
        <end position="510"/>
    </location>
</feature>
<dbReference type="Proteomes" id="UP000565441">
    <property type="component" value="Unassembled WGS sequence"/>
</dbReference>
<name>A0A8H5HHS8_9AGAR</name>
<keyword evidence="3" id="KW-1185">Reference proteome</keyword>